<feature type="non-terminal residue" evidence="1">
    <location>
        <position position="95"/>
    </location>
</feature>
<dbReference type="AlphaFoldDB" id="X1B312"/>
<dbReference type="EMBL" id="BART01011891">
    <property type="protein sequence ID" value="GAG89385.1"/>
    <property type="molecule type" value="Genomic_DNA"/>
</dbReference>
<name>X1B312_9ZZZZ</name>
<reference evidence="1" key="1">
    <citation type="journal article" date="2014" name="Front. Microbiol.">
        <title>High frequency of phylogenetically diverse reductive dehalogenase-homologous genes in deep subseafloor sedimentary metagenomes.</title>
        <authorList>
            <person name="Kawai M."/>
            <person name="Futagami T."/>
            <person name="Toyoda A."/>
            <person name="Takaki Y."/>
            <person name="Nishi S."/>
            <person name="Hori S."/>
            <person name="Arai W."/>
            <person name="Tsubouchi T."/>
            <person name="Morono Y."/>
            <person name="Uchiyama I."/>
            <person name="Ito T."/>
            <person name="Fujiyama A."/>
            <person name="Inagaki F."/>
            <person name="Takami H."/>
        </authorList>
    </citation>
    <scope>NUCLEOTIDE SEQUENCE</scope>
    <source>
        <strain evidence="1">Expedition CK06-06</strain>
    </source>
</reference>
<accession>X1B312</accession>
<proteinExistence type="predicted"/>
<organism evidence="1">
    <name type="scientific">marine sediment metagenome</name>
    <dbReference type="NCBI Taxonomy" id="412755"/>
    <lineage>
        <taxon>unclassified sequences</taxon>
        <taxon>metagenomes</taxon>
        <taxon>ecological metagenomes</taxon>
    </lineage>
</organism>
<protein>
    <submittedName>
        <fullName evidence="1">Uncharacterized protein</fullName>
    </submittedName>
</protein>
<sequence>MTDKGKNKATVLKAQNAVLAEMDKLADERFGEDDIAHEGQRMVLPTSMSKKEAVGVLLASIDAEDKKTDFDRRFMYRPWDVAAAFEKAVRKITGT</sequence>
<comment type="caution">
    <text evidence="1">The sequence shown here is derived from an EMBL/GenBank/DDBJ whole genome shotgun (WGS) entry which is preliminary data.</text>
</comment>
<evidence type="ECO:0000313" key="1">
    <source>
        <dbReference type="EMBL" id="GAG89385.1"/>
    </source>
</evidence>
<gene>
    <name evidence="1" type="ORF">S01H4_25090</name>
</gene>